<organism evidence="6 7">
    <name type="scientific">Polarella glacialis</name>
    <name type="common">Dinoflagellate</name>
    <dbReference type="NCBI Taxonomy" id="89957"/>
    <lineage>
        <taxon>Eukaryota</taxon>
        <taxon>Sar</taxon>
        <taxon>Alveolata</taxon>
        <taxon>Dinophyceae</taxon>
        <taxon>Suessiales</taxon>
        <taxon>Suessiaceae</taxon>
        <taxon>Polarella</taxon>
    </lineage>
</organism>
<feature type="coiled-coil region" evidence="5">
    <location>
        <begin position="19"/>
        <end position="49"/>
    </location>
</feature>
<evidence type="ECO:0000256" key="4">
    <source>
        <dbReference type="ARBA" id="ARBA00023065"/>
    </source>
</evidence>
<dbReference type="Pfam" id="PF03179">
    <property type="entry name" value="V-ATPase_G"/>
    <property type="match status" value="1"/>
</dbReference>
<evidence type="ECO:0000313" key="7">
    <source>
        <dbReference type="Proteomes" id="UP000626109"/>
    </source>
</evidence>
<dbReference type="GO" id="GO:0046961">
    <property type="term" value="F:proton-transporting ATPase activity, rotational mechanism"/>
    <property type="evidence" value="ECO:0007669"/>
    <property type="project" value="InterPro"/>
</dbReference>
<dbReference type="GO" id="GO:0000221">
    <property type="term" value="C:vacuolar proton-transporting V-type ATPase, V1 domain"/>
    <property type="evidence" value="ECO:0007669"/>
    <property type="project" value="TreeGrafter"/>
</dbReference>
<evidence type="ECO:0000256" key="1">
    <source>
        <dbReference type="ARBA" id="ARBA00010066"/>
    </source>
</evidence>
<keyword evidence="2" id="KW-0813">Transport</keyword>
<name>A0A813KPE9_POLGL</name>
<comment type="caution">
    <text evidence="6">The sequence shown here is derived from an EMBL/GenBank/DDBJ whole genome shotgun (WGS) entry which is preliminary data.</text>
</comment>
<dbReference type="Gene3D" id="1.20.5.2950">
    <property type="match status" value="1"/>
</dbReference>
<evidence type="ECO:0000313" key="6">
    <source>
        <dbReference type="EMBL" id="CAE8705693.1"/>
    </source>
</evidence>
<comment type="similarity">
    <text evidence="1">Belongs to the V-ATPase G subunit family.</text>
</comment>
<sequence length="117" mass="13126">MALIQQLLVAEKQADEIISNAKKNRLTKLKQAREAADDELKDFRAKEEAKFQKEMGVKATTDFNESLKVTTRQEIAMVIMDYDTNKGRCIEFVVGKVLDVATSLSSTQKQALQTSTV</sequence>
<dbReference type="PANTHER" id="PTHR12713:SF11">
    <property type="entry name" value="V-TYPE PROTON ATPASE SUBUNIT G"/>
    <property type="match status" value="1"/>
</dbReference>
<protein>
    <recommendedName>
        <fullName evidence="8">V-type proton ATPase subunit G</fullName>
    </recommendedName>
</protein>
<evidence type="ECO:0000256" key="2">
    <source>
        <dbReference type="ARBA" id="ARBA00022448"/>
    </source>
</evidence>
<reference evidence="6" key="1">
    <citation type="submission" date="2021-02" db="EMBL/GenBank/DDBJ databases">
        <authorList>
            <person name="Dougan E. K."/>
            <person name="Rhodes N."/>
            <person name="Thang M."/>
            <person name="Chan C."/>
        </authorList>
    </citation>
    <scope>NUCLEOTIDE SEQUENCE</scope>
</reference>
<dbReference type="Proteomes" id="UP000626109">
    <property type="component" value="Unassembled WGS sequence"/>
</dbReference>
<dbReference type="PANTHER" id="PTHR12713">
    <property type="entry name" value="VACUOLAR ATP SYNTHASE SUBUNIT G"/>
    <property type="match status" value="1"/>
</dbReference>
<keyword evidence="4" id="KW-0406">Ion transport</keyword>
<accession>A0A813KPE9</accession>
<gene>
    <name evidence="6" type="ORF">PGLA2088_LOCUS33840</name>
</gene>
<dbReference type="GO" id="GO:0016887">
    <property type="term" value="F:ATP hydrolysis activity"/>
    <property type="evidence" value="ECO:0007669"/>
    <property type="project" value="TreeGrafter"/>
</dbReference>
<evidence type="ECO:0000256" key="3">
    <source>
        <dbReference type="ARBA" id="ARBA00022781"/>
    </source>
</evidence>
<proteinExistence type="inferred from homology"/>
<dbReference type="InterPro" id="IPR005124">
    <property type="entry name" value="V-ATPase_G"/>
</dbReference>
<keyword evidence="5" id="KW-0175">Coiled coil</keyword>
<evidence type="ECO:0008006" key="8">
    <source>
        <dbReference type="Google" id="ProtNLM"/>
    </source>
</evidence>
<keyword evidence="3" id="KW-0375">Hydrogen ion transport</keyword>
<dbReference type="AlphaFoldDB" id="A0A813KPE9"/>
<evidence type="ECO:0000256" key="5">
    <source>
        <dbReference type="SAM" id="Coils"/>
    </source>
</evidence>
<dbReference type="EMBL" id="CAJNNW010031026">
    <property type="protein sequence ID" value="CAE8705693.1"/>
    <property type="molecule type" value="Genomic_DNA"/>
</dbReference>